<dbReference type="OrthoDB" id="5522043at2"/>
<protein>
    <submittedName>
        <fullName evidence="2">Acyl dehydratase</fullName>
    </submittedName>
</protein>
<dbReference type="RefSeq" id="WP_106609822.1">
    <property type="nucleotide sequence ID" value="NZ_PYGJ01000015.1"/>
</dbReference>
<dbReference type="InterPro" id="IPR039569">
    <property type="entry name" value="FAS1-like_DH_region"/>
</dbReference>
<keyword evidence="3" id="KW-1185">Reference proteome</keyword>
<evidence type="ECO:0000313" key="3">
    <source>
        <dbReference type="Proteomes" id="UP000240418"/>
    </source>
</evidence>
<organism evidence="2 3">
    <name type="scientific">Shimia abyssi</name>
    <dbReference type="NCBI Taxonomy" id="1662395"/>
    <lineage>
        <taxon>Bacteria</taxon>
        <taxon>Pseudomonadati</taxon>
        <taxon>Pseudomonadota</taxon>
        <taxon>Alphaproteobacteria</taxon>
        <taxon>Rhodobacterales</taxon>
        <taxon>Roseobacteraceae</taxon>
    </lineage>
</organism>
<reference evidence="2 3" key="1">
    <citation type="submission" date="2018-03" db="EMBL/GenBank/DDBJ databases">
        <title>Genomic Encyclopedia of Archaeal and Bacterial Type Strains, Phase II (KMG-II): from individual species to whole genera.</title>
        <authorList>
            <person name="Goeker M."/>
        </authorList>
    </citation>
    <scope>NUCLEOTIDE SEQUENCE [LARGE SCALE GENOMIC DNA]</scope>
    <source>
        <strain evidence="2 3">DSM 100673</strain>
    </source>
</reference>
<sequence length="156" mass="16786">MALFDRSLMGQTIGPVSVILERGPMLFFAETIGETNPVHLDPAAAHAAGHPDILALPTYAVVIASLADKSLARQGRCDSLKRLGADMRYLLHGGESYTYHAPIFAGETVEVTTEFAGVSNAGGGTLEIARIYQHIVHTDRGPLVTTKRDLIHKLPK</sequence>
<proteinExistence type="predicted"/>
<name>A0A2P8F7L5_9RHOB</name>
<dbReference type="Pfam" id="PF13452">
    <property type="entry name" value="FAS1_DH_region"/>
    <property type="match status" value="1"/>
</dbReference>
<dbReference type="InterPro" id="IPR029069">
    <property type="entry name" value="HotDog_dom_sf"/>
</dbReference>
<accession>A0A2P8F7L5</accession>
<dbReference type="SUPFAM" id="SSF54637">
    <property type="entry name" value="Thioesterase/thiol ester dehydrase-isomerase"/>
    <property type="match status" value="1"/>
</dbReference>
<gene>
    <name evidence="2" type="ORF">CLV88_11551</name>
</gene>
<dbReference type="EMBL" id="PYGJ01000015">
    <property type="protein sequence ID" value="PSL17704.1"/>
    <property type="molecule type" value="Genomic_DNA"/>
</dbReference>
<evidence type="ECO:0000313" key="2">
    <source>
        <dbReference type="EMBL" id="PSL17704.1"/>
    </source>
</evidence>
<evidence type="ECO:0000259" key="1">
    <source>
        <dbReference type="Pfam" id="PF13452"/>
    </source>
</evidence>
<dbReference type="Gene3D" id="3.10.129.10">
    <property type="entry name" value="Hotdog Thioesterase"/>
    <property type="match status" value="1"/>
</dbReference>
<dbReference type="CDD" id="cd03441">
    <property type="entry name" value="R_hydratase_like"/>
    <property type="match status" value="1"/>
</dbReference>
<dbReference type="Proteomes" id="UP000240418">
    <property type="component" value="Unassembled WGS sequence"/>
</dbReference>
<dbReference type="AlphaFoldDB" id="A0A2P8F7L5"/>
<feature type="domain" description="FAS1-like dehydratase" evidence="1">
    <location>
        <begin position="7"/>
        <end position="137"/>
    </location>
</feature>
<comment type="caution">
    <text evidence="2">The sequence shown here is derived from an EMBL/GenBank/DDBJ whole genome shotgun (WGS) entry which is preliminary data.</text>
</comment>